<proteinExistence type="predicted"/>
<name>A0ACC5R7A3_9HYPH</name>
<evidence type="ECO:0000313" key="2">
    <source>
        <dbReference type="Proteomes" id="UP000616151"/>
    </source>
</evidence>
<gene>
    <name evidence="1" type="ORF">JHL16_19240</name>
</gene>
<evidence type="ECO:0000313" key="1">
    <source>
        <dbReference type="EMBL" id="MBK1868498.1"/>
    </source>
</evidence>
<dbReference type="EMBL" id="JAENHL010000007">
    <property type="protein sequence ID" value="MBK1868498.1"/>
    <property type="molecule type" value="Genomic_DNA"/>
</dbReference>
<organism evidence="1 2">
    <name type="scientific">Taklimakanibacter albus</name>
    <dbReference type="NCBI Taxonomy" id="2800327"/>
    <lineage>
        <taxon>Bacteria</taxon>
        <taxon>Pseudomonadati</taxon>
        <taxon>Pseudomonadota</taxon>
        <taxon>Alphaproteobacteria</taxon>
        <taxon>Hyphomicrobiales</taxon>
        <taxon>Aestuariivirgaceae</taxon>
        <taxon>Taklimakanibacter</taxon>
    </lineage>
</organism>
<comment type="caution">
    <text evidence="1">The sequence shown here is derived from an EMBL/GenBank/DDBJ whole genome shotgun (WGS) entry which is preliminary data.</text>
</comment>
<sequence length="300" mass="33697">MRANSNNDLRAFVAVAEQGSFSKAAEQLGLSPSSLSQIIRSFEERLGVRLLHRTTRSVALTEAGERLLLRIRPALAELDAALADVGHFRENPAGIVRVRCLRHAFRRHVAPILAEFHRAYPDIKLDILIDDTITDLVAGGFDVGFTLGEVIEKDMVGVRLGGDMRQIAVASPDYVARHGRPETPKDLLQHKCLRWRWPGRVMPYNWEFFTDGSWFEVEVDGPLILSEHMMVIDAALEGMGIAFWVEQELRPLIDAGRLVPLLEDFSAPFPGFYICYPQQRQMAPALRAFIDFVKAHAVKA</sequence>
<keyword evidence="2" id="KW-1185">Reference proteome</keyword>
<protein>
    <submittedName>
        <fullName evidence="1">LysR family transcriptional regulator</fullName>
    </submittedName>
</protein>
<accession>A0ACC5R7A3</accession>
<reference evidence="1" key="1">
    <citation type="submission" date="2021-01" db="EMBL/GenBank/DDBJ databases">
        <authorList>
            <person name="Sun Q."/>
        </authorList>
    </citation>
    <scope>NUCLEOTIDE SEQUENCE</scope>
    <source>
        <strain evidence="1">YIM B02566</strain>
    </source>
</reference>
<dbReference type="Proteomes" id="UP000616151">
    <property type="component" value="Unassembled WGS sequence"/>
</dbReference>